<protein>
    <submittedName>
        <fullName evidence="2">Uncharacterized protein</fullName>
    </submittedName>
</protein>
<evidence type="ECO:0000256" key="1">
    <source>
        <dbReference type="SAM" id="MobiDB-lite"/>
    </source>
</evidence>
<gene>
    <name evidence="2" type="ORF">BgAZ_302650</name>
</gene>
<dbReference type="AlphaFoldDB" id="A0AAD8LJK6"/>
<dbReference type="Proteomes" id="UP001230268">
    <property type="component" value="Unassembled WGS sequence"/>
</dbReference>
<keyword evidence="3" id="KW-1185">Reference proteome</keyword>
<dbReference type="EMBL" id="JAVEPI010000003">
    <property type="protein sequence ID" value="KAK1442747.1"/>
    <property type="molecule type" value="Genomic_DNA"/>
</dbReference>
<evidence type="ECO:0000313" key="3">
    <source>
        <dbReference type="Proteomes" id="UP001230268"/>
    </source>
</evidence>
<reference evidence="2" key="1">
    <citation type="submission" date="2023-08" db="EMBL/GenBank/DDBJ databases">
        <title>Draft sequence of the Babesia gibsoni genome.</title>
        <authorList>
            <person name="Yamagishi J.Y."/>
            <person name="Xuan X.X."/>
        </authorList>
    </citation>
    <scope>NUCLEOTIDE SEQUENCE</scope>
    <source>
        <strain evidence="2">Azabu</strain>
    </source>
</reference>
<feature type="region of interest" description="Disordered" evidence="1">
    <location>
        <begin position="380"/>
        <end position="406"/>
    </location>
</feature>
<evidence type="ECO:0000313" key="2">
    <source>
        <dbReference type="EMBL" id="KAK1442747.1"/>
    </source>
</evidence>
<accession>A0AAD8LJK6</accession>
<sequence>MVSTSRSSGRRGSGPSVRSFLFSFHMKDLTVYPSLRGLSNSGPLQVKWGLSNNVSDKFGAEIQVDDEPSPATTYITPEFYLINGKAENVDTLFSLLQCACSKDKKMEVMNGSMTAKLVKGGDHDSPLASVTFDLLTLHVAASLNLNKAQLRDNKGSIVGYIELCYLSQQRWIKVNKRKLAFLNDQAKDNLKSVVQTSANYATSTLEGNKESTPTARNTACFNKLTPREDDFVLLFWNSTNTCFVKSHPDDYQLQLMLNFVKTPFIKDGNPDMSARSVFSRAGSTSSANFELASSRFGRSARTEATPVMSSRELEYPEELRACVDQTGDTPSSEGESYYSDGFNTMRSELLSERLPSHDRLYDFLSQQNEQIQSYMTSQLKVPATPSTPGTTQSKVAEAPEVPDMGNDADIIVPDIPLKGIDVQKDGAVGSYVDAESVSTGESNGNSVSDTYSDADDWCTTTRSPPRSVVRMGIGHYSSQSPMNTHLDDVSKGGMPLGKLLQLPTESFENAGMNLDNTSLKNVDRDGFPIPTNAPKVHKTQKTALIANASVSTFEGYSTREPQKSSSLTSLDLDCYLDSARTIDEKQDGMLPLKGADAYSHADSAADSVSNLDIVEDMFCSVTVEGVKSARKYVKGTKLDRFYAEHDGLVHDFVAASADAGLLNKTSMDIDSHESELLLKVATSGMKVRKHNLYNEVYNAIMADIDSCSMADLGIEHTECSLDVMSEALKDARAMQAQQGRLSDDLLLNFFLQLLSCYSQKGVPQIMYMQCVVQKHMSTSDLTTLLPEDYNSTVIRAALNILVGQLTMGLPTEESEQTHIGTDYNAPQNAYGFPFKVSANSGTFSGSVLDAQSAAYLCPLSECETSSEGSEDCQFFLPTKELKNNQLRMQQFKNILDTIYTEVNEMDPRKLVYVSRLHSKPTKRRGCHLSLLALKLVLYRVFCGRRKLAERNSFSIKV</sequence>
<comment type="caution">
    <text evidence="2">The sequence shown here is derived from an EMBL/GenBank/DDBJ whole genome shotgun (WGS) entry which is preliminary data.</text>
</comment>
<name>A0AAD8LJK6_BABGI</name>
<proteinExistence type="predicted"/>
<feature type="compositionally biased region" description="Polar residues" evidence="1">
    <location>
        <begin position="380"/>
        <end position="394"/>
    </location>
</feature>
<organism evidence="2 3">
    <name type="scientific">Babesia gibsoni</name>
    <dbReference type="NCBI Taxonomy" id="33632"/>
    <lineage>
        <taxon>Eukaryota</taxon>
        <taxon>Sar</taxon>
        <taxon>Alveolata</taxon>
        <taxon>Apicomplexa</taxon>
        <taxon>Aconoidasida</taxon>
        <taxon>Piroplasmida</taxon>
        <taxon>Babesiidae</taxon>
        <taxon>Babesia</taxon>
    </lineage>
</organism>